<dbReference type="AlphaFoldDB" id="A0A5N7CEL3"/>
<sequence>MSLTGIDVHVSFTLLPSGMYQFSIVMAYKFSGGDTFRKLNVCFRLLTHDENST</sequence>
<evidence type="ECO:0000313" key="1">
    <source>
        <dbReference type="EMBL" id="KAE8392564.1"/>
    </source>
</evidence>
<dbReference type="Proteomes" id="UP000326877">
    <property type="component" value="Unassembled WGS sequence"/>
</dbReference>
<name>A0A5N7CEL3_PETAA</name>
<protein>
    <submittedName>
        <fullName evidence="1">Uncharacterized protein</fullName>
    </submittedName>
</protein>
<organism evidence="1">
    <name type="scientific">Petromyces alliaceus</name>
    <name type="common">Aspergillus alliaceus</name>
    <dbReference type="NCBI Taxonomy" id="209559"/>
    <lineage>
        <taxon>Eukaryota</taxon>
        <taxon>Fungi</taxon>
        <taxon>Dikarya</taxon>
        <taxon>Ascomycota</taxon>
        <taxon>Pezizomycotina</taxon>
        <taxon>Eurotiomycetes</taxon>
        <taxon>Eurotiomycetidae</taxon>
        <taxon>Eurotiales</taxon>
        <taxon>Aspergillaceae</taxon>
        <taxon>Aspergillus</taxon>
        <taxon>Aspergillus subgen. Circumdati</taxon>
    </lineage>
</organism>
<gene>
    <name evidence="1" type="ORF">BDV23DRAFT_151064</name>
</gene>
<accession>A0A5N7CEL3</accession>
<dbReference type="EMBL" id="ML735236">
    <property type="protein sequence ID" value="KAE8392564.1"/>
    <property type="molecule type" value="Genomic_DNA"/>
</dbReference>
<proteinExistence type="predicted"/>
<reference evidence="1" key="1">
    <citation type="submission" date="2019-04" db="EMBL/GenBank/DDBJ databases">
        <title>Friends and foes A comparative genomics studyof 23 Aspergillus species from section Flavi.</title>
        <authorList>
            <consortium name="DOE Joint Genome Institute"/>
            <person name="Kjaerbolling I."/>
            <person name="Vesth T."/>
            <person name="Frisvad J.C."/>
            <person name="Nybo J.L."/>
            <person name="Theobald S."/>
            <person name="Kildgaard S."/>
            <person name="Isbrandt T."/>
            <person name="Kuo A."/>
            <person name="Sato A."/>
            <person name="Lyhne E.K."/>
            <person name="Kogle M.E."/>
            <person name="Wiebenga A."/>
            <person name="Kun R.S."/>
            <person name="Lubbers R.J."/>
            <person name="Makela M.R."/>
            <person name="Barry K."/>
            <person name="Chovatia M."/>
            <person name="Clum A."/>
            <person name="Daum C."/>
            <person name="Haridas S."/>
            <person name="He G."/>
            <person name="LaButti K."/>
            <person name="Lipzen A."/>
            <person name="Mondo S."/>
            <person name="Riley R."/>
            <person name="Salamov A."/>
            <person name="Simmons B.A."/>
            <person name="Magnuson J.K."/>
            <person name="Henrissat B."/>
            <person name="Mortensen U.H."/>
            <person name="Larsen T.O."/>
            <person name="Devries R.P."/>
            <person name="Grigoriev I.V."/>
            <person name="Machida M."/>
            <person name="Baker S.E."/>
            <person name="Andersen M.R."/>
        </authorList>
    </citation>
    <scope>NUCLEOTIDE SEQUENCE [LARGE SCALE GENOMIC DNA]</scope>
    <source>
        <strain evidence="1">IBT 14317</strain>
    </source>
</reference>